<dbReference type="InterPro" id="IPR036097">
    <property type="entry name" value="HisK_dim/P_sf"/>
</dbReference>
<evidence type="ECO:0000256" key="1">
    <source>
        <dbReference type="ARBA" id="ARBA00000085"/>
    </source>
</evidence>
<dbReference type="SMART" id="SM00387">
    <property type="entry name" value="HATPase_c"/>
    <property type="match status" value="1"/>
</dbReference>
<dbReference type="GO" id="GO:0003700">
    <property type="term" value="F:DNA-binding transcription factor activity"/>
    <property type="evidence" value="ECO:0007669"/>
    <property type="project" value="InterPro"/>
</dbReference>
<feature type="domain" description="Histidine kinase" evidence="15">
    <location>
        <begin position="931"/>
        <end position="1146"/>
    </location>
</feature>
<dbReference type="Gene3D" id="1.10.10.60">
    <property type="entry name" value="Homeodomain-like"/>
    <property type="match status" value="2"/>
</dbReference>
<feature type="domain" description="HTH araC/xylS-type" evidence="14">
    <location>
        <begin position="1340"/>
        <end position="1440"/>
    </location>
</feature>
<dbReference type="InterPro" id="IPR001789">
    <property type="entry name" value="Sig_transdc_resp-reg_receiver"/>
</dbReference>
<keyword evidence="13" id="KW-1133">Transmembrane helix</keyword>
<dbReference type="InterPro" id="IPR011110">
    <property type="entry name" value="Reg_prop"/>
</dbReference>
<dbReference type="GO" id="GO:0000155">
    <property type="term" value="F:phosphorelay sensor kinase activity"/>
    <property type="evidence" value="ECO:0007669"/>
    <property type="project" value="InterPro"/>
</dbReference>
<dbReference type="CDD" id="cd17574">
    <property type="entry name" value="REC_OmpR"/>
    <property type="match status" value="1"/>
</dbReference>
<dbReference type="SMART" id="SM00448">
    <property type="entry name" value="REC"/>
    <property type="match status" value="1"/>
</dbReference>
<evidence type="ECO:0000256" key="3">
    <source>
        <dbReference type="ARBA" id="ARBA00022553"/>
    </source>
</evidence>
<keyword evidence="3 11" id="KW-0597">Phosphoprotein</keyword>
<dbReference type="PROSITE" id="PS01124">
    <property type="entry name" value="HTH_ARAC_FAMILY_2"/>
    <property type="match status" value="1"/>
</dbReference>
<dbReference type="PANTHER" id="PTHR43547:SF2">
    <property type="entry name" value="HYBRID SIGNAL TRANSDUCTION HISTIDINE KINASE C"/>
    <property type="match status" value="1"/>
</dbReference>
<keyword evidence="13" id="KW-0812">Transmembrane</keyword>
<dbReference type="SUPFAM" id="SSF55874">
    <property type="entry name" value="ATPase domain of HSP90 chaperone/DNA topoisomerase II/histidine kinase"/>
    <property type="match status" value="1"/>
</dbReference>
<dbReference type="PANTHER" id="PTHR43547">
    <property type="entry name" value="TWO-COMPONENT HISTIDINE KINASE"/>
    <property type="match status" value="1"/>
</dbReference>
<organism evidence="17 18">
    <name type="scientific">Bacteroides ovatus</name>
    <dbReference type="NCBI Taxonomy" id="28116"/>
    <lineage>
        <taxon>Bacteria</taxon>
        <taxon>Pseudomonadati</taxon>
        <taxon>Bacteroidota</taxon>
        <taxon>Bacteroidia</taxon>
        <taxon>Bacteroidales</taxon>
        <taxon>Bacteroidaceae</taxon>
        <taxon>Bacteroides</taxon>
    </lineage>
</organism>
<dbReference type="EMBL" id="FMYE01000052">
    <property type="protein sequence ID" value="SDB78832.1"/>
    <property type="molecule type" value="Genomic_DNA"/>
</dbReference>
<dbReference type="Pfam" id="PF00512">
    <property type="entry name" value="HisKA"/>
    <property type="match status" value="1"/>
</dbReference>
<accession>A0A1G6GA09</accession>
<dbReference type="SUPFAM" id="SSF63829">
    <property type="entry name" value="Calcium-dependent phosphotriesterase"/>
    <property type="match status" value="3"/>
</dbReference>
<dbReference type="Pfam" id="PF00072">
    <property type="entry name" value="Response_reg"/>
    <property type="match status" value="1"/>
</dbReference>
<dbReference type="SUPFAM" id="SSF46689">
    <property type="entry name" value="Homeodomain-like"/>
    <property type="match status" value="1"/>
</dbReference>
<dbReference type="PROSITE" id="PS50109">
    <property type="entry name" value="HIS_KIN"/>
    <property type="match status" value="1"/>
</dbReference>
<dbReference type="GO" id="GO:0043565">
    <property type="term" value="F:sequence-specific DNA binding"/>
    <property type="evidence" value="ECO:0007669"/>
    <property type="project" value="InterPro"/>
</dbReference>
<dbReference type="FunFam" id="3.30.565.10:FF:000037">
    <property type="entry name" value="Hybrid sensor histidine kinase/response regulator"/>
    <property type="match status" value="1"/>
</dbReference>
<evidence type="ECO:0000256" key="2">
    <source>
        <dbReference type="ARBA" id="ARBA00012438"/>
    </source>
</evidence>
<evidence type="ECO:0000259" key="15">
    <source>
        <dbReference type="PROSITE" id="PS50109"/>
    </source>
</evidence>
<keyword evidence="13" id="KW-0472">Membrane</keyword>
<evidence type="ECO:0000256" key="6">
    <source>
        <dbReference type="ARBA" id="ARBA00022777"/>
    </source>
</evidence>
<dbReference type="InterPro" id="IPR013783">
    <property type="entry name" value="Ig-like_fold"/>
</dbReference>
<keyword evidence="12" id="KW-0175">Coiled coil</keyword>
<evidence type="ECO:0000256" key="9">
    <source>
        <dbReference type="ARBA" id="ARBA00023015"/>
    </source>
</evidence>
<feature type="modified residue" description="4-aspartylphosphate" evidence="11">
    <location>
        <position position="1241"/>
    </location>
</feature>
<evidence type="ECO:0000256" key="10">
    <source>
        <dbReference type="ARBA" id="ARBA00023163"/>
    </source>
</evidence>
<sequence length="1445" mass="165007">MKRCIFVTSNQNNPNHYMKYKLLCLFVLLSFSLSDLYADIELSSKQMRTSDGLPSNSVRCMFQDSKGFLWLGTLDGLTRYDGNTFLTYQLESGKHDQVSLADNRIKHVAEDKNGFLWIKTVPELFSCYDLQKACFVDFTGTGSDGENYSEIFMSSNGDVWLWHRRNGVRQIVCEDDRTMTSVKFRTEFGNLPDDRIKFINEDSSGRIWIGTMQGLASVYKGKVEFIDRKLNFSSSFPHGEDMYFLTKSGDVYRCVNGSKKIDCLASLSAIAGNTSVSTHSLIKDKWVIFTSSEGVYEFDFQNFQITPCRELKINNGKVIHDNYGDCWAYNNTGRIYYINSKSGEIKNFQLIPEEKMKYIDYERYHVVRDDRGIVWISTYGNGLFTYDIQEDRLEHFVSEGKNAGPIGSDFLLCLMKDRTGGIWVSSEYSGLSHISISNKGITHVYPESPDVFDRSNTIRLLTKMSNGDIWVGTRRGGLYNYDSHLKTKIDNHYLPYNIYAISEDSQENIWIGTRGDGLKIGDTWYKTDPSNPFALSHSNIYSILRDKKDRMWVGTFGGGLDLAESTEKGQYKFRRFFQGKKYGLRIVRVMAEDEKGMIWMGTSEGICIFHPDSLIANEDNYHLFSYTDGNFCSNEIRCLFRDSKGRMWVGTSGAGLNLCELSDDCQSLKYTHYGIAEGLVNNMVQSILEDHSGQLWIATEYGISRFNPNSHSFENYFFSSYTLGNVYSENSACMGADGKLIFGTNYGLTIIDPKKIPTERLLSPIVITGLSVNGIQVKPNMPGSPLQESLAYSDKITLKYFQNSFMLDFSTLDYSDNGQIKYMYWLENYDKGWNVPSSLSFATYKYLEPGSYIFHVKYCDGAGIWNDTETTLKIVIVPPFWKTNWAMLGYFILMLIALYFTYRIIFNFNRLRNRINVEKQLTEYKLVFFTNISHEFRTPLTLIQGALEKMYRMDDIPQALLHPLKVMDKSTQRMLRLINQLLEFRKMQNNKLALSLQETDVVAFLYEIYLSFSDVAEQKNMDFRFLPSVPSYKMFIDKGNLDKVVYNLLSNAFKYTPSGGTILFSVNVDEVKKCLYIQVADTGVGIPKEKQGELFKRFMQSSFSGDSIGVGLHLSHELVQVHKGTIEYKDNEGGGSVFTVCIPTDKTVYSEKDFLVPGNLLLEEANMQTHHLQELSEECQEHEKTVTTSRKHKILVIEDDNDIRGFLQEELSAYFEVEVAADGISGFEKACNYDADLIICDVLMPGMTGFEVTKKLKTEFATSHIPIILLTALTSPDKHLEGLEAGADVYVAKPFSFKLLLAQVFRLIEQCEKLRKKFSSEPGVVRPALCNTDRDKEFADQLVAVVEKIYSQYNISIDEFAQMMGMGRTVFYKKLRGVTGYSPNEYLRVVRMKKAAELFLTERDLTVAEVSYKVGINDPLYFSKCFKAQFGVSPSAYQKGERSKT</sequence>
<dbReference type="InterPro" id="IPR018060">
    <property type="entry name" value="HTH_AraC"/>
</dbReference>
<keyword evidence="7" id="KW-0067">ATP-binding</keyword>
<keyword evidence="9" id="KW-0805">Transcription regulation</keyword>
<dbReference type="Gene3D" id="3.30.565.10">
    <property type="entry name" value="Histidine kinase-like ATPase, C-terminal domain"/>
    <property type="match status" value="1"/>
</dbReference>
<proteinExistence type="predicted"/>
<dbReference type="PRINTS" id="PR00344">
    <property type="entry name" value="BCTRLSENSOR"/>
</dbReference>
<evidence type="ECO:0000259" key="16">
    <source>
        <dbReference type="PROSITE" id="PS50110"/>
    </source>
</evidence>
<dbReference type="InterPro" id="IPR003594">
    <property type="entry name" value="HATPase_dom"/>
</dbReference>
<dbReference type="Pfam" id="PF07494">
    <property type="entry name" value="Reg_prop"/>
    <property type="match status" value="6"/>
</dbReference>
<dbReference type="InterPro" id="IPR011123">
    <property type="entry name" value="Y_Y_Y"/>
</dbReference>
<feature type="transmembrane region" description="Helical" evidence="13">
    <location>
        <begin position="885"/>
        <end position="905"/>
    </location>
</feature>
<dbReference type="GO" id="GO:0005524">
    <property type="term" value="F:ATP binding"/>
    <property type="evidence" value="ECO:0007669"/>
    <property type="project" value="UniProtKB-KW"/>
</dbReference>
<dbReference type="Proteomes" id="UP000183670">
    <property type="component" value="Unassembled WGS sequence"/>
</dbReference>
<dbReference type="SUPFAM" id="SSF52172">
    <property type="entry name" value="CheY-like"/>
    <property type="match status" value="1"/>
</dbReference>
<dbReference type="Gene3D" id="2.60.40.10">
    <property type="entry name" value="Immunoglobulins"/>
    <property type="match status" value="1"/>
</dbReference>
<dbReference type="Pfam" id="PF12833">
    <property type="entry name" value="HTH_18"/>
    <property type="match status" value="1"/>
</dbReference>
<dbReference type="SMART" id="SM00388">
    <property type="entry name" value="HisKA"/>
    <property type="match status" value="1"/>
</dbReference>
<comment type="catalytic activity">
    <reaction evidence="1">
        <text>ATP + protein L-histidine = ADP + protein N-phospho-L-histidine.</text>
        <dbReference type="EC" id="2.7.13.3"/>
    </reaction>
</comment>
<gene>
    <name evidence="17" type="ORF">SAMN05192581_105220</name>
</gene>
<dbReference type="Gene3D" id="1.10.287.130">
    <property type="match status" value="1"/>
</dbReference>
<dbReference type="InterPro" id="IPR004358">
    <property type="entry name" value="Sig_transdc_His_kin-like_C"/>
</dbReference>
<evidence type="ECO:0000256" key="4">
    <source>
        <dbReference type="ARBA" id="ARBA00022679"/>
    </source>
</evidence>
<dbReference type="InterPro" id="IPR036890">
    <property type="entry name" value="HATPase_C_sf"/>
</dbReference>
<evidence type="ECO:0000256" key="11">
    <source>
        <dbReference type="PROSITE-ProRule" id="PRU00169"/>
    </source>
</evidence>
<feature type="domain" description="Response regulatory" evidence="16">
    <location>
        <begin position="1193"/>
        <end position="1308"/>
    </location>
</feature>
<keyword evidence="6" id="KW-0418">Kinase</keyword>
<dbReference type="Gene3D" id="3.40.50.2300">
    <property type="match status" value="1"/>
</dbReference>
<dbReference type="InterPro" id="IPR003661">
    <property type="entry name" value="HisK_dim/P_dom"/>
</dbReference>
<evidence type="ECO:0000256" key="12">
    <source>
        <dbReference type="SAM" id="Coils"/>
    </source>
</evidence>
<keyword evidence="8" id="KW-0902">Two-component regulatory system</keyword>
<dbReference type="InterPro" id="IPR009057">
    <property type="entry name" value="Homeodomain-like_sf"/>
</dbReference>
<keyword evidence="4" id="KW-0808">Transferase</keyword>
<name>A0A1G6GA09_BACOV</name>
<dbReference type="CDD" id="cd00146">
    <property type="entry name" value="PKD"/>
    <property type="match status" value="1"/>
</dbReference>
<reference evidence="17 18" key="1">
    <citation type="submission" date="2016-10" db="EMBL/GenBank/DDBJ databases">
        <authorList>
            <person name="de Groot N.N."/>
        </authorList>
    </citation>
    <scope>NUCLEOTIDE SEQUENCE [LARGE SCALE GENOMIC DNA]</scope>
    <source>
        <strain evidence="17 18">NLAE-zl-C500</strain>
    </source>
</reference>
<evidence type="ECO:0000313" key="17">
    <source>
        <dbReference type="EMBL" id="SDB78832.1"/>
    </source>
</evidence>
<evidence type="ECO:0000259" key="14">
    <source>
        <dbReference type="PROSITE" id="PS01124"/>
    </source>
</evidence>
<dbReference type="InterPro" id="IPR011006">
    <property type="entry name" value="CheY-like_superfamily"/>
</dbReference>
<evidence type="ECO:0000313" key="18">
    <source>
        <dbReference type="Proteomes" id="UP000183670"/>
    </source>
</evidence>
<evidence type="ECO:0000256" key="8">
    <source>
        <dbReference type="ARBA" id="ARBA00023012"/>
    </source>
</evidence>
<dbReference type="SUPFAM" id="SSF47384">
    <property type="entry name" value="Homodimeric domain of signal transducing histidine kinase"/>
    <property type="match status" value="1"/>
</dbReference>
<dbReference type="Pfam" id="PF02518">
    <property type="entry name" value="HATPase_c"/>
    <property type="match status" value="1"/>
</dbReference>
<dbReference type="InterPro" id="IPR015943">
    <property type="entry name" value="WD40/YVTN_repeat-like_dom_sf"/>
</dbReference>
<dbReference type="SMART" id="SM00342">
    <property type="entry name" value="HTH_ARAC"/>
    <property type="match status" value="1"/>
</dbReference>
<dbReference type="EC" id="2.7.13.3" evidence="2"/>
<dbReference type="CDD" id="cd00082">
    <property type="entry name" value="HisKA"/>
    <property type="match status" value="1"/>
</dbReference>
<dbReference type="InterPro" id="IPR005467">
    <property type="entry name" value="His_kinase_dom"/>
</dbReference>
<evidence type="ECO:0000256" key="7">
    <source>
        <dbReference type="ARBA" id="ARBA00022840"/>
    </source>
</evidence>
<feature type="coiled-coil region" evidence="12">
    <location>
        <begin position="1165"/>
        <end position="1192"/>
    </location>
</feature>
<dbReference type="PROSITE" id="PS50110">
    <property type="entry name" value="RESPONSE_REGULATORY"/>
    <property type="match status" value="1"/>
</dbReference>
<dbReference type="Gene3D" id="2.130.10.10">
    <property type="entry name" value="YVTN repeat-like/Quinoprotein amine dehydrogenase"/>
    <property type="match status" value="3"/>
</dbReference>
<evidence type="ECO:0000256" key="13">
    <source>
        <dbReference type="SAM" id="Phobius"/>
    </source>
</evidence>
<dbReference type="FunFam" id="2.60.40.10:FF:000791">
    <property type="entry name" value="Two-component system sensor histidine kinase/response regulator"/>
    <property type="match status" value="1"/>
</dbReference>
<dbReference type="Pfam" id="PF07495">
    <property type="entry name" value="Y_Y_Y"/>
    <property type="match status" value="1"/>
</dbReference>
<keyword evidence="10" id="KW-0804">Transcription</keyword>
<protein>
    <recommendedName>
        <fullName evidence="2">histidine kinase</fullName>
        <ecNumber evidence="2">2.7.13.3</ecNumber>
    </recommendedName>
</protein>
<dbReference type="FunFam" id="1.10.287.130:FF:000045">
    <property type="entry name" value="Two-component system sensor histidine kinase/response regulator"/>
    <property type="match status" value="1"/>
</dbReference>
<keyword evidence="5" id="KW-0547">Nucleotide-binding</keyword>
<evidence type="ECO:0000256" key="5">
    <source>
        <dbReference type="ARBA" id="ARBA00022741"/>
    </source>
</evidence>